<dbReference type="AlphaFoldDB" id="A0A2R6PGE1"/>
<dbReference type="InParanoid" id="A0A2R6PGE1"/>
<evidence type="ECO:0000256" key="1">
    <source>
        <dbReference type="SAM" id="MobiDB-lite"/>
    </source>
</evidence>
<name>A0A2R6PGE1_ACTCC</name>
<dbReference type="OrthoDB" id="448946at2759"/>
<protein>
    <submittedName>
        <fullName evidence="2">Lysyl oxidase</fullName>
    </submittedName>
</protein>
<sequence>MSNRRPRLRFESHWRSYCNRRSGGSHQRSDEPEMFPSSRESSKIASSHGSLELGLSQWKVQATSALWAGAAELRGIVLKVGGMLTFGKLYHLLSRKLLGRIFLESANYQIKNEIIKK</sequence>
<keyword evidence="3" id="KW-1185">Reference proteome</keyword>
<dbReference type="Proteomes" id="UP000241394">
    <property type="component" value="Chromosome LG25"/>
</dbReference>
<dbReference type="PANTHER" id="PTHR37203:SF3">
    <property type="entry name" value="SLR0975 PROTEIN"/>
    <property type="match status" value="1"/>
</dbReference>
<dbReference type="PANTHER" id="PTHR37203">
    <property type="match status" value="1"/>
</dbReference>
<dbReference type="Gramene" id="PSR90919">
    <property type="protein sequence ID" value="PSR90919"/>
    <property type="gene ID" value="CEY00_Acc28351"/>
</dbReference>
<organism evidence="2 3">
    <name type="scientific">Actinidia chinensis var. chinensis</name>
    <name type="common">Chinese soft-hair kiwi</name>
    <dbReference type="NCBI Taxonomy" id="1590841"/>
    <lineage>
        <taxon>Eukaryota</taxon>
        <taxon>Viridiplantae</taxon>
        <taxon>Streptophyta</taxon>
        <taxon>Embryophyta</taxon>
        <taxon>Tracheophyta</taxon>
        <taxon>Spermatophyta</taxon>
        <taxon>Magnoliopsida</taxon>
        <taxon>eudicotyledons</taxon>
        <taxon>Gunneridae</taxon>
        <taxon>Pentapetalae</taxon>
        <taxon>asterids</taxon>
        <taxon>Ericales</taxon>
        <taxon>Actinidiaceae</taxon>
        <taxon>Actinidia</taxon>
    </lineage>
</organism>
<accession>A0A2R6PGE1</accession>
<reference evidence="2 3" key="1">
    <citation type="submission" date="2017-07" db="EMBL/GenBank/DDBJ databases">
        <title>An improved, manually edited Actinidia chinensis var. chinensis (kiwifruit) genome highlights the challenges associated with draft genomes and gene prediction in plants.</title>
        <authorList>
            <person name="Pilkington S."/>
            <person name="Crowhurst R."/>
            <person name="Hilario E."/>
            <person name="Nardozza S."/>
            <person name="Fraser L."/>
            <person name="Peng Y."/>
            <person name="Gunaseelan K."/>
            <person name="Simpson R."/>
            <person name="Tahir J."/>
            <person name="Deroles S."/>
            <person name="Templeton K."/>
            <person name="Luo Z."/>
            <person name="Davy M."/>
            <person name="Cheng C."/>
            <person name="Mcneilage M."/>
            <person name="Scaglione D."/>
            <person name="Liu Y."/>
            <person name="Zhang Q."/>
            <person name="Datson P."/>
            <person name="De Silva N."/>
            <person name="Gardiner S."/>
            <person name="Bassett H."/>
            <person name="Chagne D."/>
            <person name="Mccallum J."/>
            <person name="Dzierzon H."/>
            <person name="Deng C."/>
            <person name="Wang Y.-Y."/>
            <person name="Barron N."/>
            <person name="Manako K."/>
            <person name="Bowen J."/>
            <person name="Foster T."/>
            <person name="Erridge Z."/>
            <person name="Tiffin H."/>
            <person name="Waite C."/>
            <person name="Davies K."/>
            <person name="Grierson E."/>
            <person name="Laing W."/>
            <person name="Kirk R."/>
            <person name="Chen X."/>
            <person name="Wood M."/>
            <person name="Montefiori M."/>
            <person name="Brummell D."/>
            <person name="Schwinn K."/>
            <person name="Catanach A."/>
            <person name="Fullerton C."/>
            <person name="Li D."/>
            <person name="Meiyalaghan S."/>
            <person name="Nieuwenhuizen N."/>
            <person name="Read N."/>
            <person name="Prakash R."/>
            <person name="Hunter D."/>
            <person name="Zhang H."/>
            <person name="Mckenzie M."/>
            <person name="Knabel M."/>
            <person name="Harris A."/>
            <person name="Allan A."/>
            <person name="Chen A."/>
            <person name="Janssen B."/>
            <person name="Plunkett B."/>
            <person name="Dwamena C."/>
            <person name="Voogd C."/>
            <person name="Leif D."/>
            <person name="Lafferty D."/>
            <person name="Souleyre E."/>
            <person name="Varkonyi-Gasic E."/>
            <person name="Gambi F."/>
            <person name="Hanley J."/>
            <person name="Yao J.-L."/>
            <person name="Cheung J."/>
            <person name="David K."/>
            <person name="Warren B."/>
            <person name="Marsh K."/>
            <person name="Snowden K."/>
            <person name="Lin-Wang K."/>
            <person name="Brian L."/>
            <person name="Martinez-Sanchez M."/>
            <person name="Wang M."/>
            <person name="Ileperuma N."/>
            <person name="Macnee N."/>
            <person name="Campin R."/>
            <person name="Mcatee P."/>
            <person name="Drummond R."/>
            <person name="Espley R."/>
            <person name="Ireland H."/>
            <person name="Wu R."/>
            <person name="Atkinson R."/>
            <person name="Karunairetnam S."/>
            <person name="Bulley S."/>
            <person name="Chunkath S."/>
            <person name="Hanley Z."/>
            <person name="Storey R."/>
            <person name="Thrimawithana A."/>
            <person name="Thomson S."/>
            <person name="David C."/>
            <person name="Testolin R."/>
        </authorList>
    </citation>
    <scope>NUCLEOTIDE SEQUENCE [LARGE SCALE GENOMIC DNA]</scope>
    <source>
        <strain evidence="3">cv. Red5</strain>
        <tissue evidence="2">Young leaf</tissue>
    </source>
</reference>
<evidence type="ECO:0000313" key="2">
    <source>
        <dbReference type="EMBL" id="PSR90919.1"/>
    </source>
</evidence>
<feature type="region of interest" description="Disordered" evidence="1">
    <location>
        <begin position="18"/>
        <end position="45"/>
    </location>
</feature>
<comment type="caution">
    <text evidence="2">The sequence shown here is derived from an EMBL/GenBank/DDBJ whole genome shotgun (WGS) entry which is preliminary data.</text>
</comment>
<feature type="non-terminal residue" evidence="2">
    <location>
        <position position="117"/>
    </location>
</feature>
<evidence type="ECO:0000313" key="3">
    <source>
        <dbReference type="Proteomes" id="UP000241394"/>
    </source>
</evidence>
<proteinExistence type="predicted"/>
<dbReference type="EMBL" id="NKQK01000025">
    <property type="protein sequence ID" value="PSR90919.1"/>
    <property type="molecule type" value="Genomic_DNA"/>
</dbReference>
<reference evidence="3" key="2">
    <citation type="journal article" date="2018" name="BMC Genomics">
        <title>A manually annotated Actinidia chinensis var. chinensis (kiwifruit) genome highlights the challenges associated with draft genomes and gene prediction in plants.</title>
        <authorList>
            <person name="Pilkington S.M."/>
            <person name="Crowhurst R."/>
            <person name="Hilario E."/>
            <person name="Nardozza S."/>
            <person name="Fraser L."/>
            <person name="Peng Y."/>
            <person name="Gunaseelan K."/>
            <person name="Simpson R."/>
            <person name="Tahir J."/>
            <person name="Deroles S.C."/>
            <person name="Templeton K."/>
            <person name="Luo Z."/>
            <person name="Davy M."/>
            <person name="Cheng C."/>
            <person name="McNeilage M."/>
            <person name="Scaglione D."/>
            <person name="Liu Y."/>
            <person name="Zhang Q."/>
            <person name="Datson P."/>
            <person name="De Silva N."/>
            <person name="Gardiner S.E."/>
            <person name="Bassett H."/>
            <person name="Chagne D."/>
            <person name="McCallum J."/>
            <person name="Dzierzon H."/>
            <person name="Deng C."/>
            <person name="Wang Y.Y."/>
            <person name="Barron L."/>
            <person name="Manako K."/>
            <person name="Bowen J."/>
            <person name="Foster T.M."/>
            <person name="Erridge Z.A."/>
            <person name="Tiffin H."/>
            <person name="Waite C.N."/>
            <person name="Davies K.M."/>
            <person name="Grierson E.P."/>
            <person name="Laing W.A."/>
            <person name="Kirk R."/>
            <person name="Chen X."/>
            <person name="Wood M."/>
            <person name="Montefiori M."/>
            <person name="Brummell D.A."/>
            <person name="Schwinn K.E."/>
            <person name="Catanach A."/>
            <person name="Fullerton C."/>
            <person name="Li D."/>
            <person name="Meiyalaghan S."/>
            <person name="Nieuwenhuizen N."/>
            <person name="Read N."/>
            <person name="Prakash R."/>
            <person name="Hunter D."/>
            <person name="Zhang H."/>
            <person name="McKenzie M."/>
            <person name="Knabel M."/>
            <person name="Harris A."/>
            <person name="Allan A.C."/>
            <person name="Gleave A."/>
            <person name="Chen A."/>
            <person name="Janssen B.J."/>
            <person name="Plunkett B."/>
            <person name="Ampomah-Dwamena C."/>
            <person name="Voogd C."/>
            <person name="Leif D."/>
            <person name="Lafferty D."/>
            <person name="Souleyre E.J.F."/>
            <person name="Varkonyi-Gasic E."/>
            <person name="Gambi F."/>
            <person name="Hanley J."/>
            <person name="Yao J.L."/>
            <person name="Cheung J."/>
            <person name="David K.M."/>
            <person name="Warren B."/>
            <person name="Marsh K."/>
            <person name="Snowden K.C."/>
            <person name="Lin-Wang K."/>
            <person name="Brian L."/>
            <person name="Martinez-Sanchez M."/>
            <person name="Wang M."/>
            <person name="Ileperuma N."/>
            <person name="Macnee N."/>
            <person name="Campin R."/>
            <person name="McAtee P."/>
            <person name="Drummond R.S.M."/>
            <person name="Espley R.V."/>
            <person name="Ireland H.S."/>
            <person name="Wu R."/>
            <person name="Atkinson R.G."/>
            <person name="Karunairetnam S."/>
            <person name="Bulley S."/>
            <person name="Chunkath S."/>
            <person name="Hanley Z."/>
            <person name="Storey R."/>
            <person name="Thrimawithana A.H."/>
            <person name="Thomson S."/>
            <person name="David C."/>
            <person name="Testolin R."/>
            <person name="Huang H."/>
            <person name="Hellens R.P."/>
            <person name="Schaffer R.J."/>
        </authorList>
    </citation>
    <scope>NUCLEOTIDE SEQUENCE [LARGE SCALE GENOMIC DNA]</scope>
    <source>
        <strain evidence="3">cv. Red5</strain>
    </source>
</reference>
<gene>
    <name evidence="2" type="ORF">CEY00_Acc28351</name>
</gene>